<dbReference type="EMBL" id="SNWI01000007">
    <property type="protein sequence ID" value="TDN99063.1"/>
    <property type="molecule type" value="Genomic_DNA"/>
</dbReference>
<name>A0A1I2HE51_9BACT</name>
<dbReference type="Pfam" id="PF09949">
    <property type="entry name" value="APP1_cat"/>
    <property type="match status" value="1"/>
</dbReference>
<dbReference type="STRING" id="655355.SAMN05216283_10435"/>
<feature type="domain" description="Phosphatidate phosphatase APP1 catalytic" evidence="1">
    <location>
        <begin position="118"/>
        <end position="267"/>
    </location>
</feature>
<dbReference type="EMBL" id="FONW01000004">
    <property type="protein sequence ID" value="SFF27879.1"/>
    <property type="molecule type" value="Genomic_DNA"/>
</dbReference>
<accession>A0A1I2HE51</accession>
<evidence type="ECO:0000259" key="1">
    <source>
        <dbReference type="Pfam" id="PF09949"/>
    </source>
</evidence>
<dbReference type="RefSeq" id="WP_093919725.1">
    <property type="nucleotide sequence ID" value="NZ_FONW01000004.1"/>
</dbReference>
<dbReference type="InterPro" id="IPR052935">
    <property type="entry name" value="Mg2+_PAP"/>
</dbReference>
<dbReference type="Proteomes" id="UP000294848">
    <property type="component" value="Unassembled WGS sequence"/>
</dbReference>
<proteinExistence type="predicted"/>
<reference evidence="3 5" key="2">
    <citation type="submission" date="2019-03" db="EMBL/GenBank/DDBJ databases">
        <title>Freshwater and sediment microbial communities from various areas in North America, analyzing microbe dynamics in response to fracking.</title>
        <authorList>
            <person name="Lamendella R."/>
        </authorList>
    </citation>
    <scope>NUCLEOTIDE SEQUENCE [LARGE SCALE GENOMIC DNA]</scope>
    <source>
        <strain evidence="3 5">114D</strain>
    </source>
</reference>
<evidence type="ECO:0000313" key="3">
    <source>
        <dbReference type="EMBL" id="TDN99063.1"/>
    </source>
</evidence>
<dbReference type="GO" id="GO:0008195">
    <property type="term" value="F:phosphatidate phosphatase activity"/>
    <property type="evidence" value="ECO:0007669"/>
    <property type="project" value="InterPro"/>
</dbReference>
<dbReference type="PANTHER" id="PTHR28208:SF3">
    <property type="entry name" value="PHOSPHATIDATE PHOSPHATASE APP1"/>
    <property type="match status" value="1"/>
</dbReference>
<dbReference type="PANTHER" id="PTHR28208">
    <property type="entry name" value="PHOSPHATIDATE PHOSPHATASE APP1"/>
    <property type="match status" value="1"/>
</dbReference>
<protein>
    <submittedName>
        <fullName evidence="2">Uncharacterized conserved protein</fullName>
    </submittedName>
    <submittedName>
        <fullName evidence="3">Uncharacterized protein DUF2183</fullName>
    </submittedName>
</protein>
<evidence type="ECO:0000313" key="2">
    <source>
        <dbReference type="EMBL" id="SFF27879.1"/>
    </source>
</evidence>
<evidence type="ECO:0000313" key="4">
    <source>
        <dbReference type="Proteomes" id="UP000198964"/>
    </source>
</evidence>
<dbReference type="OrthoDB" id="9789875at2"/>
<evidence type="ECO:0000313" key="5">
    <source>
        <dbReference type="Proteomes" id="UP000294848"/>
    </source>
</evidence>
<organism evidence="2 4">
    <name type="scientific">Sunxiuqinia elliptica</name>
    <dbReference type="NCBI Taxonomy" id="655355"/>
    <lineage>
        <taxon>Bacteria</taxon>
        <taxon>Pseudomonadati</taxon>
        <taxon>Bacteroidota</taxon>
        <taxon>Bacteroidia</taxon>
        <taxon>Marinilabiliales</taxon>
        <taxon>Prolixibacteraceae</taxon>
        <taxon>Sunxiuqinia</taxon>
    </lineage>
</organism>
<gene>
    <name evidence="3" type="ORF">DET52_107195</name>
    <name evidence="2" type="ORF">SAMN05216283_10435</name>
</gene>
<keyword evidence="4" id="KW-1185">Reference proteome</keyword>
<dbReference type="Proteomes" id="UP000198964">
    <property type="component" value="Unassembled WGS sequence"/>
</dbReference>
<dbReference type="InterPro" id="IPR019236">
    <property type="entry name" value="APP1_cat"/>
</dbReference>
<reference evidence="2 4" key="1">
    <citation type="submission" date="2016-10" db="EMBL/GenBank/DDBJ databases">
        <authorList>
            <person name="de Groot N.N."/>
        </authorList>
    </citation>
    <scope>NUCLEOTIDE SEQUENCE [LARGE SCALE GENOMIC DNA]</scope>
    <source>
        <strain evidence="2 4">CGMCC 1.9156</strain>
    </source>
</reference>
<sequence length="304" mass="34991">MPVVWQISVLHLTNQRSLIRGTLLKYAPYHYDKKVSGFRNFLKIGRSYFTATYANKEIRVTVGANELHSSTDKDGYFELIANGGHQDEIKVFLPGSEVPVEHVQDYPLVFQESLSKLGVISDIDDTIVVSHTANFFKRIRTLAFKVPNKRVGIPFTRSVFEKAKKQNACFFYISRSESNLLGALIAFIRHNGLPKGMIFLTPYLSFLRLFNPKKDVNYKISHIRFLIEHAGIERYILLGDDSQHDVRIYRDVVKLFPDKIQQVYIRKTRQKLSASRQQMMDDLKSSGVPVTYFSADDELDVMET</sequence>
<dbReference type="AlphaFoldDB" id="A0A1I2HE51"/>